<protein>
    <submittedName>
        <fullName evidence="2">Uncharacterized protein</fullName>
    </submittedName>
</protein>
<keyword evidence="3" id="KW-1185">Reference proteome</keyword>
<name>A0A4Y2JC57_ARAVE</name>
<sequence length="111" mass="12199">MMISNRSVSLLAVTLLPRPLGRVGIVVRSRLRALGLQVRDPISLKIRRVLGLLHVKSYVGRPNVLLLVWKFGEGVPAQVSSSSSDRSSKLQSSSQNSPRVASKWDVNITKL</sequence>
<evidence type="ECO:0000313" key="3">
    <source>
        <dbReference type="Proteomes" id="UP000499080"/>
    </source>
</evidence>
<accession>A0A4Y2JC57</accession>
<evidence type="ECO:0000256" key="1">
    <source>
        <dbReference type="SAM" id="MobiDB-lite"/>
    </source>
</evidence>
<reference evidence="2 3" key="1">
    <citation type="journal article" date="2019" name="Sci. Rep.">
        <title>Orb-weaving spider Araneus ventricosus genome elucidates the spidroin gene catalogue.</title>
        <authorList>
            <person name="Kono N."/>
            <person name="Nakamura H."/>
            <person name="Ohtoshi R."/>
            <person name="Moran D.A.P."/>
            <person name="Shinohara A."/>
            <person name="Yoshida Y."/>
            <person name="Fujiwara M."/>
            <person name="Mori M."/>
            <person name="Tomita M."/>
            <person name="Arakawa K."/>
        </authorList>
    </citation>
    <scope>NUCLEOTIDE SEQUENCE [LARGE SCALE GENOMIC DNA]</scope>
</reference>
<comment type="caution">
    <text evidence="2">The sequence shown here is derived from an EMBL/GenBank/DDBJ whole genome shotgun (WGS) entry which is preliminary data.</text>
</comment>
<proteinExistence type="predicted"/>
<feature type="region of interest" description="Disordered" evidence="1">
    <location>
        <begin position="77"/>
        <end position="111"/>
    </location>
</feature>
<dbReference type="AlphaFoldDB" id="A0A4Y2JC57"/>
<evidence type="ECO:0000313" key="2">
    <source>
        <dbReference type="EMBL" id="GBM87871.1"/>
    </source>
</evidence>
<gene>
    <name evidence="2" type="ORF">AVEN_182890_1</name>
</gene>
<dbReference type="EMBL" id="BGPR01003416">
    <property type="protein sequence ID" value="GBM87871.1"/>
    <property type="molecule type" value="Genomic_DNA"/>
</dbReference>
<dbReference type="Proteomes" id="UP000499080">
    <property type="component" value="Unassembled WGS sequence"/>
</dbReference>
<feature type="compositionally biased region" description="Low complexity" evidence="1">
    <location>
        <begin position="78"/>
        <end position="97"/>
    </location>
</feature>
<organism evidence="2 3">
    <name type="scientific">Araneus ventricosus</name>
    <name type="common">Orbweaver spider</name>
    <name type="synonym">Epeira ventricosa</name>
    <dbReference type="NCBI Taxonomy" id="182803"/>
    <lineage>
        <taxon>Eukaryota</taxon>
        <taxon>Metazoa</taxon>
        <taxon>Ecdysozoa</taxon>
        <taxon>Arthropoda</taxon>
        <taxon>Chelicerata</taxon>
        <taxon>Arachnida</taxon>
        <taxon>Araneae</taxon>
        <taxon>Araneomorphae</taxon>
        <taxon>Entelegynae</taxon>
        <taxon>Araneoidea</taxon>
        <taxon>Araneidae</taxon>
        <taxon>Araneus</taxon>
    </lineage>
</organism>